<dbReference type="Proteomes" id="UP000477386">
    <property type="component" value="Unassembled WGS sequence"/>
</dbReference>
<name>A0A6M0IRQ5_9BACT</name>
<reference evidence="1 2" key="1">
    <citation type="submission" date="2020-02" db="EMBL/GenBank/DDBJ databases">
        <title>Draft genome sequence of two Spirosoma agri KCTC 52727 and Spirosoma terrae KCTC 52035.</title>
        <authorList>
            <person name="Rojas J."/>
            <person name="Ambika Manirajan B."/>
            <person name="Ratering S."/>
            <person name="Suarez C."/>
            <person name="Schnell S."/>
        </authorList>
    </citation>
    <scope>NUCLEOTIDE SEQUENCE [LARGE SCALE GENOMIC DNA]</scope>
    <source>
        <strain evidence="1 2">KCTC 52727</strain>
    </source>
</reference>
<gene>
    <name evidence="1" type="ORF">GK091_29000</name>
</gene>
<accession>A0A6M0IRQ5</accession>
<keyword evidence="2" id="KW-1185">Reference proteome</keyword>
<dbReference type="RefSeq" id="WP_164044249.1">
    <property type="nucleotide sequence ID" value="NZ_JAAGNZ010000013.1"/>
</dbReference>
<dbReference type="AlphaFoldDB" id="A0A6M0IRQ5"/>
<evidence type="ECO:0000313" key="1">
    <source>
        <dbReference type="EMBL" id="NEU70936.1"/>
    </source>
</evidence>
<sequence length="136" mass="15704">MPYSFLLFTLLLVGCQSKLRVTEADLKGVWKTDSIYRYANGFTERKAVQNDAENIIYDYNGTGTMTMRKENEARPVRYQIINGDSLQYIGKTGTVLSSFRILAFEPGQLVLRKMQEPLFSGKNQLVYEIRRFSLTR</sequence>
<evidence type="ECO:0000313" key="2">
    <source>
        <dbReference type="Proteomes" id="UP000477386"/>
    </source>
</evidence>
<protein>
    <recommendedName>
        <fullName evidence="3">Lipocalin-like domain-containing protein</fullName>
    </recommendedName>
</protein>
<organism evidence="1 2">
    <name type="scientific">Spirosoma agri</name>
    <dbReference type="NCBI Taxonomy" id="1987381"/>
    <lineage>
        <taxon>Bacteria</taxon>
        <taxon>Pseudomonadati</taxon>
        <taxon>Bacteroidota</taxon>
        <taxon>Cytophagia</taxon>
        <taxon>Cytophagales</taxon>
        <taxon>Cytophagaceae</taxon>
        <taxon>Spirosoma</taxon>
    </lineage>
</organism>
<proteinExistence type="predicted"/>
<comment type="caution">
    <text evidence="1">The sequence shown here is derived from an EMBL/GenBank/DDBJ whole genome shotgun (WGS) entry which is preliminary data.</text>
</comment>
<dbReference type="EMBL" id="JAAGNZ010000013">
    <property type="protein sequence ID" value="NEU70936.1"/>
    <property type="molecule type" value="Genomic_DNA"/>
</dbReference>
<evidence type="ECO:0008006" key="3">
    <source>
        <dbReference type="Google" id="ProtNLM"/>
    </source>
</evidence>